<feature type="domain" description="MULE transposase" evidence="3">
    <location>
        <begin position="457"/>
        <end position="550"/>
    </location>
</feature>
<evidence type="ECO:0000259" key="3">
    <source>
        <dbReference type="Pfam" id="PF10551"/>
    </source>
</evidence>
<feature type="compositionally biased region" description="Basic and acidic residues" evidence="1">
    <location>
        <begin position="182"/>
        <end position="193"/>
    </location>
</feature>
<evidence type="ECO:0000313" key="5">
    <source>
        <dbReference type="Proteomes" id="UP000280104"/>
    </source>
</evidence>
<dbReference type="InterPro" id="IPR018289">
    <property type="entry name" value="MULE_transposase_dom"/>
</dbReference>
<accession>A0A7H4LM00</accession>
<dbReference type="Pfam" id="PF03101">
    <property type="entry name" value="FAR1"/>
    <property type="match status" value="1"/>
</dbReference>
<evidence type="ECO:0000256" key="1">
    <source>
        <dbReference type="SAM" id="MobiDB-lite"/>
    </source>
</evidence>
<dbReference type="InterPro" id="IPR004330">
    <property type="entry name" value="FAR1_DNA_bnd_dom"/>
</dbReference>
<feature type="region of interest" description="Disordered" evidence="1">
    <location>
        <begin position="1"/>
        <end position="49"/>
    </location>
</feature>
<name>A0A7H4LM00_WHEAT</name>
<dbReference type="Pfam" id="PF10551">
    <property type="entry name" value="MULE"/>
    <property type="match status" value="1"/>
</dbReference>
<dbReference type="AlphaFoldDB" id="A0A7H4LM00"/>
<organism evidence="4 5">
    <name type="scientific">Triticum aestivum</name>
    <name type="common">Wheat</name>
    <dbReference type="NCBI Taxonomy" id="4565"/>
    <lineage>
        <taxon>Eukaryota</taxon>
        <taxon>Viridiplantae</taxon>
        <taxon>Streptophyta</taxon>
        <taxon>Embryophyta</taxon>
        <taxon>Tracheophyta</taxon>
        <taxon>Spermatophyta</taxon>
        <taxon>Magnoliopsida</taxon>
        <taxon>Liliopsida</taxon>
        <taxon>Poales</taxon>
        <taxon>Poaceae</taxon>
        <taxon>BOP clade</taxon>
        <taxon>Pooideae</taxon>
        <taxon>Triticodae</taxon>
        <taxon>Triticeae</taxon>
        <taxon>Triticinae</taxon>
        <taxon>Triticum</taxon>
    </lineage>
</organism>
<dbReference type="Proteomes" id="UP000280104">
    <property type="component" value="Chromosome II"/>
</dbReference>
<dbReference type="PANTHER" id="PTHR47718">
    <property type="entry name" value="OS01G0519700 PROTEIN"/>
    <property type="match status" value="1"/>
</dbReference>
<sequence>MEAAMGDGVEEEGRSNTNQKRVEEDVVPDEQQERRSSERNPQQDPQDRSTMRALAEDDLLRLSQEELILNDTFSFTALLQSDIIYKVHSGDASTKIMGTIEQNSRTKADDSFTTTIDTNKTLQTFEGDLHHEVAASEDGGGESNPWDTDLFYNMNLQQEPEDVDIRRAAAKTNSSTCCSNEEGERKEPEHSLEQDGDDEFLDEEDVERFLQNEQDAASEGNLMNTNSNFKPHLGMQFKTKEEAQEYINFYSKLAGFSVATVAISRTTSKKRNNEVTRITMKCNKWGKTKEIETECVVPMRKSTIIAKTDCKVVVVISEKGGFWEIKRQQLDHNHELTPNSRFFRSHKYMLDEEKCLIQVLKHTNLETRRIVAVLAYLRGGMAHLPYTKKHVTNYAATINRDITNSDMMEVVQMFNKKQAENPGFCYSFELDGENKVRSLFWTDVRSRMMYDICGDCISFDTTFLTNRYNLAFAPFVGISPHGNTYLFACAFIINETKETFAWLFEQFLMAMGGKHPISIITDQDKAMQAAIEKVFPNAIHRSCLFHIKKKAEEKVGPCFQANEGLYEDFKDTVDKSLTVEEYETHWQEMIEKYKVHDIKYFSDMWENRKKFIPVYFKDKFFPFIQTTTRSEGTNSLFKKGVGAKFSATSFLREYDRILDVVHDREEECDHVSRNKKVASKAFWSKYNIERQAHELYNLGIFRKFQHKMADTKRLLVFEQEKDKYYIVTQAENYPVKERGKGYT</sequence>
<protein>
    <submittedName>
        <fullName evidence="4">Uncharacterized protein</fullName>
    </submittedName>
</protein>
<feature type="domain" description="FAR1" evidence="2">
    <location>
        <begin position="247"/>
        <end position="338"/>
    </location>
</feature>
<evidence type="ECO:0000313" key="4">
    <source>
        <dbReference type="EMBL" id="SPT19638.1"/>
    </source>
</evidence>
<dbReference type="PANTHER" id="PTHR47718:SF5">
    <property type="entry name" value="PROTEIN FAR1-RELATED SEQUENCE 8-LIKE"/>
    <property type="match status" value="1"/>
</dbReference>
<dbReference type="EMBL" id="LS480641">
    <property type="protein sequence ID" value="SPT19638.1"/>
    <property type="molecule type" value="Genomic_DNA"/>
</dbReference>
<evidence type="ECO:0000259" key="2">
    <source>
        <dbReference type="Pfam" id="PF03101"/>
    </source>
</evidence>
<proteinExistence type="predicted"/>
<gene>
    <name evidence="4" type="ORF">CAMPLR22A2D_LOCUS4259</name>
</gene>
<reference evidence="4 5" key="1">
    <citation type="submission" date="2018-05" db="EMBL/GenBank/DDBJ databases">
        <authorList>
            <person name="Thind KAUR A."/>
        </authorList>
    </citation>
    <scope>NUCLEOTIDE SEQUENCE [LARGE SCALE GENOMIC DNA]</scope>
</reference>
<feature type="region of interest" description="Disordered" evidence="1">
    <location>
        <begin position="169"/>
        <end position="197"/>
    </location>
</feature>